<accession>A0ACC6MK88</accession>
<evidence type="ECO:0000313" key="1">
    <source>
        <dbReference type="EMBL" id="MDZ5087374.1"/>
    </source>
</evidence>
<keyword evidence="2" id="KW-1185">Reference proteome</keyword>
<name>A0ACC6MK88_MYCPF</name>
<reference evidence="1 2" key="1">
    <citation type="journal article" date="2021" name="Chemosphere">
        <title>Bioballs carrying a syntrophic Rhodococcus and Mycolicibacterium consortium for simultaneous sorption and biodegradation of fuel oil in contaminated freshwater.</title>
        <authorList>
            <person name="Naloka K."/>
            <person name="Polrit D."/>
            <person name="Muangchinda C."/>
            <person name="Thoetkiattikul H."/>
            <person name="Pinyakong O."/>
        </authorList>
    </citation>
    <scope>NUCLEOTIDE SEQUENCE [LARGE SCALE GENOMIC DNA]</scope>
    <source>
        <strain evidence="1 2">J101</strain>
    </source>
</reference>
<protein>
    <submittedName>
        <fullName evidence="1">Mandelate racemase</fullName>
    </submittedName>
</protein>
<comment type="caution">
    <text evidence="1">The sequence shown here is derived from an EMBL/GenBank/DDBJ whole genome shotgun (WGS) entry which is preliminary data.</text>
</comment>
<gene>
    <name evidence="1" type="ORF">OHX15_18435</name>
</gene>
<dbReference type="EMBL" id="JAOXLN010000019">
    <property type="protein sequence ID" value="MDZ5087374.1"/>
    <property type="molecule type" value="Genomic_DNA"/>
</dbReference>
<sequence>MTSRGPTIDHVQVDAFRFPTPGPEADGTLEWDATTAVTVRVHAGDATGLGWTYSSPAAAAVISSHFIPLLHGRAAHDVTAARAAMQAKSRNFGIGGLAMQAISAVDVALWDLKATLLDVPLAGLLGVCRDSVPVYGSGGFVSSDDAELARDVAAWKGAGCRAMKIKIGRDRGVRPGWDIDRVARFRELAGDDAELMVDANGAYRGGEAIRVGTELERWDVRWFEEPVSSDDLEGLALARSGLRCDVAAGEYISTPYDAERLTGAVDCLQVDATRCGGYTGFLQMASIASAHNLDVSAHCAPALHAPVAAAVPNLRHVEWFNDHVRLEPTLLDGVAPVDGGAMVVQRERPGHGMTLSADAERYRSDPGSG</sequence>
<proteinExistence type="predicted"/>
<evidence type="ECO:0000313" key="2">
    <source>
        <dbReference type="Proteomes" id="UP001289645"/>
    </source>
</evidence>
<dbReference type="Proteomes" id="UP001289645">
    <property type="component" value="Unassembled WGS sequence"/>
</dbReference>
<organism evidence="1 2">
    <name type="scientific">Mycolicibacterium parafortuitum</name>
    <name type="common">Mycobacterium parafortuitum</name>
    <dbReference type="NCBI Taxonomy" id="39692"/>
    <lineage>
        <taxon>Bacteria</taxon>
        <taxon>Bacillati</taxon>
        <taxon>Actinomycetota</taxon>
        <taxon>Actinomycetes</taxon>
        <taxon>Mycobacteriales</taxon>
        <taxon>Mycobacteriaceae</taxon>
        <taxon>Mycolicibacterium</taxon>
    </lineage>
</organism>